<evidence type="ECO:0000259" key="2">
    <source>
        <dbReference type="Pfam" id="PF20604"/>
    </source>
</evidence>
<name>A0A1G1VNN1_9BACT</name>
<keyword evidence="1" id="KW-1133">Transmembrane helix</keyword>
<gene>
    <name evidence="3" type="ORF">A2784_04175</name>
</gene>
<keyword evidence="1" id="KW-0472">Membrane</keyword>
<keyword evidence="1" id="KW-0812">Transmembrane</keyword>
<reference evidence="3 4" key="1">
    <citation type="journal article" date="2016" name="Nat. Commun.">
        <title>Thousands of microbial genomes shed light on interconnected biogeochemical processes in an aquifer system.</title>
        <authorList>
            <person name="Anantharaman K."/>
            <person name="Brown C.T."/>
            <person name="Hug L.A."/>
            <person name="Sharon I."/>
            <person name="Castelle C.J."/>
            <person name="Probst A.J."/>
            <person name="Thomas B.C."/>
            <person name="Singh A."/>
            <person name="Wilkins M.J."/>
            <person name="Karaoz U."/>
            <person name="Brodie E.L."/>
            <person name="Williams K.H."/>
            <person name="Hubbard S.S."/>
            <person name="Banfield J.F."/>
        </authorList>
    </citation>
    <scope>NUCLEOTIDE SEQUENCE [LARGE SCALE GENOMIC DNA]</scope>
</reference>
<evidence type="ECO:0000313" key="4">
    <source>
        <dbReference type="Proteomes" id="UP000177324"/>
    </source>
</evidence>
<proteinExistence type="predicted"/>
<dbReference type="Pfam" id="PF20604">
    <property type="entry name" value="DUF6798"/>
    <property type="match status" value="1"/>
</dbReference>
<dbReference type="STRING" id="1797589.A2784_04175"/>
<dbReference type="InterPro" id="IPR046477">
    <property type="entry name" value="DUF6798"/>
</dbReference>
<dbReference type="Proteomes" id="UP000177324">
    <property type="component" value="Unassembled WGS sequence"/>
</dbReference>
<feature type="transmembrane region" description="Helical" evidence="1">
    <location>
        <begin position="71"/>
        <end position="91"/>
    </location>
</feature>
<dbReference type="AlphaFoldDB" id="A0A1G1VNN1"/>
<evidence type="ECO:0000313" key="3">
    <source>
        <dbReference type="EMBL" id="OGY17006.1"/>
    </source>
</evidence>
<dbReference type="EMBL" id="MHCH01000036">
    <property type="protein sequence ID" value="OGY17006.1"/>
    <property type="molecule type" value="Genomic_DNA"/>
</dbReference>
<feature type="domain" description="DUF6798" evidence="2">
    <location>
        <begin position="344"/>
        <end position="405"/>
    </location>
</feature>
<organism evidence="3 4">
    <name type="scientific">Candidatus Chisholmbacteria bacterium RIFCSPHIGHO2_01_FULL_48_12</name>
    <dbReference type="NCBI Taxonomy" id="1797589"/>
    <lineage>
        <taxon>Bacteria</taxon>
        <taxon>Candidatus Chisholmiibacteriota</taxon>
    </lineage>
</organism>
<sequence length="454" mass="52122">MLLLISFISILIHGYAFSTGDQAIHIPQVLSRIDLQLFAQDYSVNIPEGQFTLFYPLMVGLIKLSRVDLQWLYFGLYLLIRFLLTLAIFDLAKTILKSEAKSFLATALLSLPLPIGGTAIATFDTAFMPRLLISPALIYGLTQIIKANYFKSAFISGLIFLIHPFSAISLSLIIFGSLIFYRHHPVKIFVILLIAFITASPLILTRLPMFLFGSPGWLMPPQWHQILTDRMPYLFLSDWSIVHWLSLGLFLLPVILRLKYPLVQAVFFTTITLTLIYFIFSETIPVTFLIQLQPLRIWTFLVFLAPILLVDLDFRLALVTLILLIFIKLPSSFKLELPHQNQREWDQLQLWIRDNTSKDSLILTPPHRNGFRIHSKRAIVAEIKDGSSGLYSYPFALEWQRRISQLHPLPTKSTPEISRIARQYGADYLVTFADFPHSSFTPVFQTKNFIIYQL</sequence>
<feature type="transmembrane region" description="Helical" evidence="1">
    <location>
        <begin position="103"/>
        <end position="123"/>
    </location>
</feature>
<evidence type="ECO:0000256" key="1">
    <source>
        <dbReference type="SAM" id="Phobius"/>
    </source>
</evidence>
<feature type="transmembrane region" description="Helical" evidence="1">
    <location>
        <begin position="262"/>
        <end position="280"/>
    </location>
</feature>
<comment type="caution">
    <text evidence="3">The sequence shown here is derived from an EMBL/GenBank/DDBJ whole genome shotgun (WGS) entry which is preliminary data.</text>
</comment>
<accession>A0A1G1VNN1</accession>
<feature type="transmembrane region" description="Helical" evidence="1">
    <location>
        <begin position="233"/>
        <end position="255"/>
    </location>
</feature>
<feature type="transmembrane region" description="Helical" evidence="1">
    <location>
        <begin position="300"/>
        <end position="327"/>
    </location>
</feature>
<feature type="transmembrane region" description="Helical" evidence="1">
    <location>
        <begin position="158"/>
        <end position="181"/>
    </location>
</feature>
<protein>
    <recommendedName>
        <fullName evidence="2">DUF6798 domain-containing protein</fullName>
    </recommendedName>
</protein>
<feature type="transmembrane region" description="Helical" evidence="1">
    <location>
        <begin position="188"/>
        <end position="213"/>
    </location>
</feature>